<dbReference type="PANTHER" id="PTHR42899">
    <property type="entry name" value="SPERMATOGENESIS-ASSOCIATED PROTEIN 20"/>
    <property type="match status" value="1"/>
</dbReference>
<reference evidence="4" key="1">
    <citation type="submission" date="2016-02" db="EMBL/GenBank/DDBJ databases">
        <authorList>
            <person name="Dunlap C."/>
        </authorList>
    </citation>
    <scope>NUCLEOTIDE SEQUENCE [LARGE SCALE GENOMIC DNA]</scope>
    <source>
        <strain evidence="4">NRRL B-41092</strain>
    </source>
</reference>
<evidence type="ECO:0000256" key="1">
    <source>
        <dbReference type="SAM" id="Coils"/>
    </source>
</evidence>
<keyword evidence="4" id="KW-1185">Reference proteome</keyword>
<name>A0A150F693_9BACI</name>
<dbReference type="GO" id="GO:0005975">
    <property type="term" value="P:carbohydrate metabolic process"/>
    <property type="evidence" value="ECO:0007669"/>
    <property type="project" value="InterPro"/>
</dbReference>
<dbReference type="InterPro" id="IPR024705">
    <property type="entry name" value="Ssp411"/>
</dbReference>
<feature type="coiled-coil region" evidence="1">
    <location>
        <begin position="379"/>
        <end position="406"/>
    </location>
</feature>
<dbReference type="EMBL" id="LSBA01000030">
    <property type="protein sequence ID" value="KXZ16559.1"/>
    <property type="molecule type" value="Genomic_DNA"/>
</dbReference>
<proteinExistence type="predicted"/>
<dbReference type="InterPro" id="IPR012341">
    <property type="entry name" value="6hp_glycosidase-like_sf"/>
</dbReference>
<dbReference type="Proteomes" id="UP000075430">
    <property type="component" value="Unassembled WGS sequence"/>
</dbReference>
<evidence type="ECO:0000313" key="4">
    <source>
        <dbReference type="Proteomes" id="UP000075430"/>
    </source>
</evidence>
<sequence>MPTNNNPNRLIAEKSPYLLQHAHNPVDWHPWGEEAFNKAKKENKPILVSIGYSCCHWCHVMAHESFEDEEIAGILNDKFIAIKVDREERPDVDSVYMRICQLMTGQGGWPLNVFVTPDQKPFYAGTYFPKTSKFNRPGFIDVLEHLSETFANDRQHVEDIAENAAAHLEVKAHQNEGMLGEQAVHDTFRQLAGGFDTVYGGFGQAPKFPMPHMLMFLLRYYSYTDKEQALSSVTKTLDSMANGGIFDHIGFGFARYSTDNEWLVPHFEKMLYDNALLLTAYTEAYQVTRNERYRQVAKQIITFIQREMMHEDGSFFSALDADTEGKEGKYYIWSRNEVLDLLGDELGLLYCNVYNITEKGNFEGENIPNLIFTRLEDILKETGLSKHELSKRLEDARQKLLNARENRPYPHVDDKVLTSWNALMIAGLAKAAKVFHEPDYLGMAETAVRFLEQHLMPNGRVMVRYRDGEVKNKGFIDDYAFLTWAYIELYESGFDTSYLQKAKELCKGMLHLFWDNQHGGFYFTGDDAETLLVREKEVYDGAVPSGNSMAAVQLLRLGRLTGELSLIEKAETMFSVFKREIEAYPSSNAFFMQSVLAHTMTHKEIVIFGSKHDPDRKRFIEALQQHFTPAYTVLSAEKPEDLKGIADFAAEYQIIDGKTTVYICENFACRKPTTDIDEAMKTLHISSRD</sequence>
<accession>A0A150F693</accession>
<dbReference type="Gene3D" id="1.50.10.10">
    <property type="match status" value="1"/>
</dbReference>
<dbReference type="Gene3D" id="3.40.30.10">
    <property type="entry name" value="Glutaredoxin"/>
    <property type="match status" value="1"/>
</dbReference>
<dbReference type="STRING" id="1793963.AXI58_19820"/>
<keyword evidence="1" id="KW-0175">Coiled coil</keyword>
<dbReference type="CDD" id="cd02955">
    <property type="entry name" value="SSP411"/>
    <property type="match status" value="1"/>
</dbReference>
<feature type="domain" description="Spermatogenesis-associated protein 20-like TRX" evidence="2">
    <location>
        <begin position="7"/>
        <end position="168"/>
    </location>
</feature>
<comment type="caution">
    <text evidence="3">The sequence shown here is derived from an EMBL/GenBank/DDBJ whole genome shotgun (WGS) entry which is preliminary data.</text>
</comment>
<dbReference type="SUPFAM" id="SSF52833">
    <property type="entry name" value="Thioredoxin-like"/>
    <property type="match status" value="1"/>
</dbReference>
<gene>
    <name evidence="3" type="ORF">AXI58_19820</name>
</gene>
<dbReference type="PANTHER" id="PTHR42899:SF1">
    <property type="entry name" value="SPERMATOGENESIS-ASSOCIATED PROTEIN 20"/>
    <property type="match status" value="1"/>
</dbReference>
<dbReference type="Pfam" id="PF03190">
    <property type="entry name" value="Thioredox_DsbH"/>
    <property type="match status" value="1"/>
</dbReference>
<dbReference type="SUPFAM" id="SSF48208">
    <property type="entry name" value="Six-hairpin glycosidases"/>
    <property type="match status" value="1"/>
</dbReference>
<dbReference type="PIRSF" id="PIRSF006402">
    <property type="entry name" value="UCP006402_thioredoxin"/>
    <property type="match status" value="1"/>
</dbReference>
<dbReference type="InterPro" id="IPR036249">
    <property type="entry name" value="Thioredoxin-like_sf"/>
</dbReference>
<organism evidence="3 4">
    <name type="scientific">Bacillus nakamurai</name>
    <dbReference type="NCBI Taxonomy" id="1793963"/>
    <lineage>
        <taxon>Bacteria</taxon>
        <taxon>Bacillati</taxon>
        <taxon>Bacillota</taxon>
        <taxon>Bacilli</taxon>
        <taxon>Bacillales</taxon>
        <taxon>Bacillaceae</taxon>
        <taxon>Bacillus</taxon>
    </lineage>
</organism>
<dbReference type="InterPro" id="IPR004879">
    <property type="entry name" value="Ssp411-like_TRX"/>
</dbReference>
<evidence type="ECO:0000313" key="3">
    <source>
        <dbReference type="EMBL" id="KXZ16559.1"/>
    </source>
</evidence>
<dbReference type="Gene3D" id="1.50.10.20">
    <property type="match status" value="1"/>
</dbReference>
<dbReference type="OrthoDB" id="9762614at2"/>
<dbReference type="InterPro" id="IPR008928">
    <property type="entry name" value="6-hairpin_glycosidase_sf"/>
</dbReference>
<evidence type="ECO:0000259" key="2">
    <source>
        <dbReference type="Pfam" id="PF03190"/>
    </source>
</evidence>
<dbReference type="AlphaFoldDB" id="A0A150F693"/>
<protein>
    <recommendedName>
        <fullName evidence="2">Spermatogenesis-associated protein 20-like TRX domain-containing protein</fullName>
    </recommendedName>
</protein>
<dbReference type="RefSeq" id="WP_061522755.1">
    <property type="nucleotide sequence ID" value="NZ_JARLZY010000012.1"/>
</dbReference>